<sequence>MKIPSSSNILLGGLLVLSYSPSPAAASPIASFKNVNAFVTRSPQQSTAFVLAQIPRGGAWYFGKKSAARKYRELLEEQVNMLDRQLRQSQEELALLRRQLKTSQAILHRSGLKGASAEGQASKLATLTENQDLKKRVASLSKEILQLEKMRNEFQAIIQNQHMKMEELEAKLQEKELANQNVVAKYERELQSLKLDIETKYQKQIADLTNLMNKRVEEAAEHARQVALREMDAKIAQATEAERQRGEKLLEDERKRSEAAVEREKVKMRKLAKVLFEREKKLNTLDKDIMEVASPVKSSFGSKTGNPTYKVDTIRKF</sequence>
<keyword evidence="2" id="KW-0732">Signal</keyword>
<keyword evidence="1" id="KW-0175">Coiled coil</keyword>
<feature type="coiled-coil region" evidence="1">
    <location>
        <begin position="68"/>
        <end position="106"/>
    </location>
</feature>
<feature type="signal peptide" evidence="2">
    <location>
        <begin position="1"/>
        <end position="26"/>
    </location>
</feature>
<comment type="caution">
    <text evidence="3">The sequence shown here is derived from an EMBL/GenBank/DDBJ whole genome shotgun (WGS) entry which is preliminary data.</text>
</comment>
<dbReference type="Proteomes" id="UP001153069">
    <property type="component" value="Unassembled WGS sequence"/>
</dbReference>
<feature type="coiled-coil region" evidence="1">
    <location>
        <begin position="130"/>
        <end position="256"/>
    </location>
</feature>
<evidence type="ECO:0000313" key="3">
    <source>
        <dbReference type="EMBL" id="CAB9516927.1"/>
    </source>
</evidence>
<dbReference type="EMBL" id="CAICTM010000815">
    <property type="protein sequence ID" value="CAB9516927.1"/>
    <property type="molecule type" value="Genomic_DNA"/>
</dbReference>
<evidence type="ECO:0000313" key="4">
    <source>
        <dbReference type="Proteomes" id="UP001153069"/>
    </source>
</evidence>
<protein>
    <submittedName>
        <fullName evidence="3">Uncharacterized protein</fullName>
    </submittedName>
</protein>
<accession>A0A9N8HLF1</accession>
<evidence type="ECO:0000256" key="2">
    <source>
        <dbReference type="SAM" id="SignalP"/>
    </source>
</evidence>
<gene>
    <name evidence="3" type="ORF">SEMRO_816_G206620.1</name>
</gene>
<dbReference type="AlphaFoldDB" id="A0A9N8HLF1"/>
<feature type="chain" id="PRO_5040466728" evidence="2">
    <location>
        <begin position="27"/>
        <end position="317"/>
    </location>
</feature>
<keyword evidence="4" id="KW-1185">Reference proteome</keyword>
<reference evidence="3" key="1">
    <citation type="submission" date="2020-06" db="EMBL/GenBank/DDBJ databases">
        <authorList>
            <consortium name="Plant Systems Biology data submission"/>
        </authorList>
    </citation>
    <scope>NUCLEOTIDE SEQUENCE</scope>
    <source>
        <strain evidence="3">D6</strain>
    </source>
</reference>
<proteinExistence type="predicted"/>
<evidence type="ECO:0000256" key="1">
    <source>
        <dbReference type="SAM" id="Coils"/>
    </source>
</evidence>
<organism evidence="3 4">
    <name type="scientific">Seminavis robusta</name>
    <dbReference type="NCBI Taxonomy" id="568900"/>
    <lineage>
        <taxon>Eukaryota</taxon>
        <taxon>Sar</taxon>
        <taxon>Stramenopiles</taxon>
        <taxon>Ochrophyta</taxon>
        <taxon>Bacillariophyta</taxon>
        <taxon>Bacillariophyceae</taxon>
        <taxon>Bacillariophycidae</taxon>
        <taxon>Naviculales</taxon>
        <taxon>Naviculaceae</taxon>
        <taxon>Seminavis</taxon>
    </lineage>
</organism>
<name>A0A9N8HLF1_9STRA</name>
<dbReference type="OrthoDB" id="49424at2759"/>